<dbReference type="AlphaFoldDB" id="A0A136LWD8"/>
<evidence type="ECO:0000313" key="2">
    <source>
        <dbReference type="Proteomes" id="UP000070457"/>
    </source>
</evidence>
<sequence>MKPGRRVVVILLSVMTLVVAGAAVYIGSQLQNQADVTPDDTAAAGPGQGYTNICGCGTAANCQACAGCNTGSFSCSGGAWAVRFTCNGRQTECRSNEEQNVRNIDTSRCGVTQQVDVFSKNCRAGGGWSCGDTDLVSYLVYYTGDCTGPAPAPAPAPAAIRG</sequence>
<dbReference type="Proteomes" id="UP000070457">
    <property type="component" value="Unassembled WGS sequence"/>
</dbReference>
<comment type="caution">
    <text evidence="1">The sequence shown here is derived from an EMBL/GenBank/DDBJ whole genome shotgun (WGS) entry which is preliminary data.</text>
</comment>
<organism evidence="1 2">
    <name type="scientific">candidate division WS6 bacterium OLB20</name>
    <dbReference type="NCBI Taxonomy" id="1617426"/>
    <lineage>
        <taxon>Bacteria</taxon>
        <taxon>Candidatus Dojkabacteria</taxon>
    </lineage>
</organism>
<gene>
    <name evidence="1" type="ORF">TR69_WS6001001254</name>
</gene>
<dbReference type="STRING" id="1617426.TR69_WS6001001254"/>
<accession>A0A136LWD8</accession>
<name>A0A136LWD8_9BACT</name>
<dbReference type="EMBL" id="JYNZ01000005">
    <property type="protein sequence ID" value="KXK25966.1"/>
    <property type="molecule type" value="Genomic_DNA"/>
</dbReference>
<evidence type="ECO:0000313" key="1">
    <source>
        <dbReference type="EMBL" id="KXK25966.1"/>
    </source>
</evidence>
<reference evidence="1 2" key="1">
    <citation type="submission" date="2015-02" db="EMBL/GenBank/DDBJ databases">
        <title>Improved understanding of the partial-nitritation anammox process through 23 genomes representing the majority of the microbial community.</title>
        <authorList>
            <person name="Speth D.R."/>
            <person name="In T Zandt M."/>
            <person name="Guerrero Cruz S."/>
            <person name="Jetten M.S."/>
            <person name="Dutilh B.E."/>
        </authorList>
    </citation>
    <scope>NUCLEOTIDE SEQUENCE [LARGE SCALE GENOMIC DNA]</scope>
    <source>
        <strain evidence="1">OLB20</strain>
    </source>
</reference>
<proteinExistence type="predicted"/>
<protein>
    <submittedName>
        <fullName evidence="1">Uncharacterized protein</fullName>
    </submittedName>
</protein>